<organism evidence="2 3">
    <name type="scientific">Electrophorus voltai</name>
    <dbReference type="NCBI Taxonomy" id="2609070"/>
    <lineage>
        <taxon>Eukaryota</taxon>
        <taxon>Metazoa</taxon>
        <taxon>Chordata</taxon>
        <taxon>Craniata</taxon>
        <taxon>Vertebrata</taxon>
        <taxon>Euteleostomi</taxon>
        <taxon>Actinopterygii</taxon>
        <taxon>Neopterygii</taxon>
        <taxon>Teleostei</taxon>
        <taxon>Ostariophysi</taxon>
        <taxon>Gymnotiformes</taxon>
        <taxon>Gymnotoidei</taxon>
        <taxon>Gymnotidae</taxon>
        <taxon>Electrophorus</taxon>
    </lineage>
</organism>
<dbReference type="Proteomes" id="UP001239994">
    <property type="component" value="Unassembled WGS sequence"/>
</dbReference>
<dbReference type="AlphaFoldDB" id="A0AAD8ZHJ5"/>
<feature type="region of interest" description="Disordered" evidence="1">
    <location>
        <begin position="119"/>
        <end position="150"/>
    </location>
</feature>
<gene>
    <name evidence="2" type="ORF">P4O66_000411</name>
</gene>
<accession>A0AAD8ZHJ5</accession>
<evidence type="ECO:0000313" key="2">
    <source>
        <dbReference type="EMBL" id="KAK1799528.1"/>
    </source>
</evidence>
<feature type="region of interest" description="Disordered" evidence="1">
    <location>
        <begin position="48"/>
        <end position="91"/>
    </location>
</feature>
<keyword evidence="3" id="KW-1185">Reference proteome</keyword>
<comment type="caution">
    <text evidence="2">The sequence shown here is derived from an EMBL/GenBank/DDBJ whole genome shotgun (WGS) entry which is preliminary data.</text>
</comment>
<evidence type="ECO:0000256" key="1">
    <source>
        <dbReference type="SAM" id="MobiDB-lite"/>
    </source>
</evidence>
<reference evidence="2" key="1">
    <citation type="submission" date="2023-03" db="EMBL/GenBank/DDBJ databases">
        <title>Electrophorus voltai genome.</title>
        <authorList>
            <person name="Bian C."/>
        </authorList>
    </citation>
    <scope>NUCLEOTIDE SEQUENCE</scope>
    <source>
        <strain evidence="2">CB-2022</strain>
        <tissue evidence="2">Muscle</tissue>
    </source>
</reference>
<proteinExistence type="predicted"/>
<feature type="compositionally biased region" description="Polar residues" evidence="1">
    <location>
        <begin position="132"/>
        <end position="150"/>
    </location>
</feature>
<dbReference type="EMBL" id="JAROKS010000011">
    <property type="protein sequence ID" value="KAK1799528.1"/>
    <property type="molecule type" value="Genomic_DNA"/>
</dbReference>
<evidence type="ECO:0000313" key="3">
    <source>
        <dbReference type="Proteomes" id="UP001239994"/>
    </source>
</evidence>
<name>A0AAD8ZHJ5_9TELE</name>
<protein>
    <submittedName>
        <fullName evidence="2">Uncharacterized protein</fullName>
    </submittedName>
</protein>
<sequence>MAAEGGWNPTALMAALHQGLSKELTSLDDLIDLVLRIDNRIRVRRRARGPEVSRGSRRALHTLSPVHVPDKQGESRAQPMQLRHTRLSQSEHDTRMWEGRCLYWRSLGHLRPACPELQEKRLHPSGEGGPLTDSTSPPRAQGLSLSTTVP</sequence>